<dbReference type="PANTHER" id="PTHR12905">
    <property type="entry name" value="METALLOPHOSPHOESTERASE"/>
    <property type="match status" value="1"/>
</dbReference>
<evidence type="ECO:0000313" key="3">
    <source>
        <dbReference type="Proteomes" id="UP000235786"/>
    </source>
</evidence>
<dbReference type="GO" id="GO:0016787">
    <property type="term" value="F:hydrolase activity"/>
    <property type="evidence" value="ECO:0007669"/>
    <property type="project" value="InterPro"/>
</dbReference>
<dbReference type="CDD" id="cd07379">
    <property type="entry name" value="MPP_239FB"/>
    <property type="match status" value="1"/>
</dbReference>
<dbReference type="Gene3D" id="3.60.21.10">
    <property type="match status" value="1"/>
</dbReference>
<dbReference type="InterPro" id="IPR029052">
    <property type="entry name" value="Metallo-depent_PP-like"/>
</dbReference>
<accession>A0A2J6RRP0</accession>
<dbReference type="AlphaFoldDB" id="A0A2J6RRP0"/>
<dbReference type="Proteomes" id="UP000235786">
    <property type="component" value="Unassembled WGS sequence"/>
</dbReference>
<sequence length="303" mass="33821">MIPTTSGLDALLSRREPSTFQRFWSSPLRFLAKALYALLEPAIPAPKDGIRVVCISDTHNVRPQVPDGDILFHAGDLTQSGSLEELRSQIEWLDSQPHRFKVVIAGNHDLCLDRSKMEGDDENNEAVKIDWRSLIYLEDSSTTLRFHGGRPLKIYGSPWTPKHGNWAFQYPRAGLDPWKGSVPEDIDILLTHGPPKHHLDLGHLGCSFLLQEIHAKTPLLHVFGHIHAGYGRRTVVWDSFESAYEHVIGDDGSWLDLARMLIFSVSRIGGNGDGGRRGTVLVNASAVGGFRDEERREAITVII</sequence>
<gene>
    <name evidence="2" type="ORF">L207DRAFT_511122</name>
</gene>
<dbReference type="OrthoDB" id="630188at2759"/>
<protein>
    <submittedName>
        <fullName evidence="2">Metallo-dependent phosphatase</fullName>
    </submittedName>
</protein>
<dbReference type="InterPro" id="IPR004843">
    <property type="entry name" value="Calcineurin-like_PHP"/>
</dbReference>
<evidence type="ECO:0000259" key="1">
    <source>
        <dbReference type="Pfam" id="PF00149"/>
    </source>
</evidence>
<name>A0A2J6RRP0_HYAVF</name>
<reference evidence="2 3" key="1">
    <citation type="submission" date="2016-04" db="EMBL/GenBank/DDBJ databases">
        <title>A degradative enzymes factory behind the ericoid mycorrhizal symbiosis.</title>
        <authorList>
            <consortium name="DOE Joint Genome Institute"/>
            <person name="Martino E."/>
            <person name="Morin E."/>
            <person name="Grelet G."/>
            <person name="Kuo A."/>
            <person name="Kohler A."/>
            <person name="Daghino S."/>
            <person name="Barry K."/>
            <person name="Choi C."/>
            <person name="Cichocki N."/>
            <person name="Clum A."/>
            <person name="Copeland A."/>
            <person name="Hainaut M."/>
            <person name="Haridas S."/>
            <person name="Labutti K."/>
            <person name="Lindquist E."/>
            <person name="Lipzen A."/>
            <person name="Khouja H.-R."/>
            <person name="Murat C."/>
            <person name="Ohm R."/>
            <person name="Olson A."/>
            <person name="Spatafora J."/>
            <person name="Veneault-Fourrey C."/>
            <person name="Henrissat B."/>
            <person name="Grigoriev I."/>
            <person name="Martin F."/>
            <person name="Perotto S."/>
        </authorList>
    </citation>
    <scope>NUCLEOTIDE SEQUENCE [LARGE SCALE GENOMIC DNA]</scope>
    <source>
        <strain evidence="2 3">F</strain>
    </source>
</reference>
<keyword evidence="3" id="KW-1185">Reference proteome</keyword>
<organism evidence="2 3">
    <name type="scientific">Hyaloscypha variabilis (strain UAMH 11265 / GT02V1 / F)</name>
    <name type="common">Meliniomyces variabilis</name>
    <dbReference type="NCBI Taxonomy" id="1149755"/>
    <lineage>
        <taxon>Eukaryota</taxon>
        <taxon>Fungi</taxon>
        <taxon>Dikarya</taxon>
        <taxon>Ascomycota</taxon>
        <taxon>Pezizomycotina</taxon>
        <taxon>Leotiomycetes</taxon>
        <taxon>Helotiales</taxon>
        <taxon>Hyaloscyphaceae</taxon>
        <taxon>Hyaloscypha</taxon>
        <taxon>Hyaloscypha variabilis</taxon>
    </lineage>
</organism>
<evidence type="ECO:0000313" key="2">
    <source>
        <dbReference type="EMBL" id="PMD41188.1"/>
    </source>
</evidence>
<proteinExistence type="predicted"/>
<dbReference type="Pfam" id="PF00149">
    <property type="entry name" value="Metallophos"/>
    <property type="match status" value="1"/>
</dbReference>
<dbReference type="InterPro" id="IPR051693">
    <property type="entry name" value="UPF0046_metallophosphoest"/>
</dbReference>
<dbReference type="SUPFAM" id="SSF56300">
    <property type="entry name" value="Metallo-dependent phosphatases"/>
    <property type="match status" value="1"/>
</dbReference>
<dbReference type="PANTHER" id="PTHR12905:SF28">
    <property type="entry name" value="RHAMNOGALACTURONATE LYASE C-RELATED"/>
    <property type="match status" value="1"/>
</dbReference>
<dbReference type="EMBL" id="KZ613944">
    <property type="protein sequence ID" value="PMD41188.1"/>
    <property type="molecule type" value="Genomic_DNA"/>
</dbReference>
<feature type="domain" description="Calcineurin-like phosphoesterase" evidence="1">
    <location>
        <begin position="51"/>
        <end position="228"/>
    </location>
</feature>